<dbReference type="SUPFAM" id="SSF51735">
    <property type="entry name" value="NAD(P)-binding Rossmann-fold domains"/>
    <property type="match status" value="1"/>
</dbReference>
<reference evidence="2" key="1">
    <citation type="journal article" date="2023" name="Mol. Phylogenet. Evol.">
        <title>Genome-scale phylogeny and comparative genomics of the fungal order Sordariales.</title>
        <authorList>
            <person name="Hensen N."/>
            <person name="Bonometti L."/>
            <person name="Westerberg I."/>
            <person name="Brannstrom I.O."/>
            <person name="Guillou S."/>
            <person name="Cros-Aarteil S."/>
            <person name="Calhoun S."/>
            <person name="Haridas S."/>
            <person name="Kuo A."/>
            <person name="Mondo S."/>
            <person name="Pangilinan J."/>
            <person name="Riley R."/>
            <person name="LaButti K."/>
            <person name="Andreopoulos B."/>
            <person name="Lipzen A."/>
            <person name="Chen C."/>
            <person name="Yan M."/>
            <person name="Daum C."/>
            <person name="Ng V."/>
            <person name="Clum A."/>
            <person name="Steindorff A."/>
            <person name="Ohm R.A."/>
            <person name="Martin F."/>
            <person name="Silar P."/>
            <person name="Natvig D.O."/>
            <person name="Lalanne C."/>
            <person name="Gautier V."/>
            <person name="Ament-Velasquez S.L."/>
            <person name="Kruys A."/>
            <person name="Hutchinson M.I."/>
            <person name="Powell A.J."/>
            <person name="Barry K."/>
            <person name="Miller A.N."/>
            <person name="Grigoriev I.V."/>
            <person name="Debuchy R."/>
            <person name="Gladieux P."/>
            <person name="Hiltunen Thoren M."/>
            <person name="Johannesson H."/>
        </authorList>
    </citation>
    <scope>NUCLEOTIDE SEQUENCE</scope>
    <source>
        <strain evidence="2">PSN324</strain>
    </source>
</reference>
<comment type="caution">
    <text evidence="2">The sequence shown here is derived from an EMBL/GenBank/DDBJ whole genome shotgun (WGS) entry which is preliminary data.</text>
</comment>
<dbReference type="PANTHER" id="PTHR43157">
    <property type="entry name" value="PHOSPHATIDYLINOSITOL-GLYCAN BIOSYNTHESIS CLASS F PROTEIN-RELATED"/>
    <property type="match status" value="1"/>
</dbReference>
<reference evidence="2" key="2">
    <citation type="submission" date="2023-06" db="EMBL/GenBank/DDBJ databases">
        <authorList>
            <consortium name="Lawrence Berkeley National Laboratory"/>
            <person name="Mondo S.J."/>
            <person name="Hensen N."/>
            <person name="Bonometti L."/>
            <person name="Westerberg I."/>
            <person name="Brannstrom I.O."/>
            <person name="Guillou S."/>
            <person name="Cros-Aarteil S."/>
            <person name="Calhoun S."/>
            <person name="Haridas S."/>
            <person name="Kuo A."/>
            <person name="Pangilinan J."/>
            <person name="Riley R."/>
            <person name="Labutti K."/>
            <person name="Andreopoulos B."/>
            <person name="Lipzen A."/>
            <person name="Chen C."/>
            <person name="Yanf M."/>
            <person name="Daum C."/>
            <person name="Ng V."/>
            <person name="Clum A."/>
            <person name="Steindorff A."/>
            <person name="Ohm R."/>
            <person name="Martin F."/>
            <person name="Silar P."/>
            <person name="Natvig D."/>
            <person name="Lalanne C."/>
            <person name="Gautier V."/>
            <person name="Ament-Velasquez S.L."/>
            <person name="Kruys A."/>
            <person name="Hutchinson M.I."/>
            <person name="Powell A.J."/>
            <person name="Barry K."/>
            <person name="Miller A.N."/>
            <person name="Grigoriev I.V."/>
            <person name="Debuchy R."/>
            <person name="Gladieux P."/>
            <person name="Thoren M.H."/>
            <person name="Johannesson H."/>
        </authorList>
    </citation>
    <scope>NUCLEOTIDE SEQUENCE</scope>
    <source>
        <strain evidence="2">PSN324</strain>
    </source>
</reference>
<evidence type="ECO:0000313" key="2">
    <source>
        <dbReference type="EMBL" id="KAK4466571.1"/>
    </source>
</evidence>
<dbReference type="Gene3D" id="3.40.50.720">
    <property type="entry name" value="NAD(P)-binding Rossmann-like Domain"/>
    <property type="match status" value="1"/>
</dbReference>
<dbReference type="AlphaFoldDB" id="A0AAV9I0S6"/>
<dbReference type="Proteomes" id="UP001321749">
    <property type="component" value="Unassembled WGS sequence"/>
</dbReference>
<sequence>MSTPVKTIVATGASSGLGFELVRQLLTQQSQAYNFILGARDIPRTQAAYDAIKFDSAKHRVTILPLELADLEITKTFAQQALQSLGQDRVDCLLLNAGMGVGVDKPGRHGSKWCENYIVNYLSQHYLIHLLRDKLVSSSSRIVIVSSGTVRKIQDPSALDRELLPNPGTTGLEMYARSKFVQLLSVHWWRRQLAGAGCKVLAVSPGLVPDTKIWEGSGIKVSMDMPDAKTVSEGTDKVDAGAENILRAVTIDDFPEDPEQVFLTSWGEWWPKDVYAKSLDQELQDKWCLSRDEIEREEGVS</sequence>
<evidence type="ECO:0000313" key="3">
    <source>
        <dbReference type="Proteomes" id="UP001321749"/>
    </source>
</evidence>
<name>A0AAV9I0S6_9PEZI</name>
<evidence type="ECO:0000256" key="1">
    <source>
        <dbReference type="ARBA" id="ARBA00023002"/>
    </source>
</evidence>
<dbReference type="EMBL" id="MU864931">
    <property type="protein sequence ID" value="KAK4466571.1"/>
    <property type="molecule type" value="Genomic_DNA"/>
</dbReference>
<proteinExistence type="predicted"/>
<dbReference type="GO" id="GO:0016491">
    <property type="term" value="F:oxidoreductase activity"/>
    <property type="evidence" value="ECO:0007669"/>
    <property type="project" value="UniProtKB-KW"/>
</dbReference>
<dbReference type="Pfam" id="PF00106">
    <property type="entry name" value="adh_short"/>
    <property type="match status" value="1"/>
</dbReference>
<dbReference type="InterPro" id="IPR036291">
    <property type="entry name" value="NAD(P)-bd_dom_sf"/>
</dbReference>
<organism evidence="2 3">
    <name type="scientific">Cladorrhinum samala</name>
    <dbReference type="NCBI Taxonomy" id="585594"/>
    <lineage>
        <taxon>Eukaryota</taxon>
        <taxon>Fungi</taxon>
        <taxon>Dikarya</taxon>
        <taxon>Ascomycota</taxon>
        <taxon>Pezizomycotina</taxon>
        <taxon>Sordariomycetes</taxon>
        <taxon>Sordariomycetidae</taxon>
        <taxon>Sordariales</taxon>
        <taxon>Podosporaceae</taxon>
        <taxon>Cladorrhinum</taxon>
    </lineage>
</organism>
<dbReference type="InterPro" id="IPR002347">
    <property type="entry name" value="SDR_fam"/>
</dbReference>
<dbReference type="PANTHER" id="PTHR43157:SF31">
    <property type="entry name" value="PHOSPHATIDYLINOSITOL-GLYCAN BIOSYNTHESIS CLASS F PROTEIN"/>
    <property type="match status" value="1"/>
</dbReference>
<protein>
    <submittedName>
        <fullName evidence="2">WW domain-containing oxidoreductase</fullName>
    </submittedName>
</protein>
<keyword evidence="1" id="KW-0560">Oxidoreductase</keyword>
<dbReference type="PRINTS" id="PR00081">
    <property type="entry name" value="GDHRDH"/>
</dbReference>
<keyword evidence="3" id="KW-1185">Reference proteome</keyword>
<gene>
    <name evidence="2" type="ORF">QBC42DRAFT_343089</name>
</gene>
<accession>A0AAV9I0S6</accession>